<reference evidence="16 17" key="1">
    <citation type="submission" date="2020-07" db="EMBL/GenBank/DDBJ databases">
        <title>Facklamia lactis sp. nov., isolated from raw milk.</title>
        <authorList>
            <person name="Doll E.V."/>
            <person name="Huptas C."/>
            <person name="Staib L."/>
            <person name="Wenning M."/>
            <person name="Scherer S."/>
        </authorList>
    </citation>
    <scope>NUCLEOTIDE SEQUENCE [LARGE SCALE GENOMIC DNA]</scope>
    <source>
        <strain evidence="16 17">DSM 111018</strain>
    </source>
</reference>
<dbReference type="CDD" id="cd02064">
    <property type="entry name" value="FAD_synthetase_N"/>
    <property type="match status" value="1"/>
</dbReference>
<evidence type="ECO:0000256" key="14">
    <source>
        <dbReference type="PIRNR" id="PIRNR004491"/>
    </source>
</evidence>
<dbReference type="GO" id="GO:0003919">
    <property type="term" value="F:FMN adenylyltransferase activity"/>
    <property type="evidence" value="ECO:0007669"/>
    <property type="project" value="UniProtKB-EC"/>
</dbReference>
<dbReference type="PIRSF" id="PIRSF004491">
    <property type="entry name" value="FAD_Synth"/>
    <property type="match status" value="1"/>
</dbReference>
<evidence type="ECO:0000256" key="8">
    <source>
        <dbReference type="ARBA" id="ARBA00022777"/>
    </source>
</evidence>
<dbReference type="EC" id="2.7.1.26" evidence="14"/>
<keyword evidence="4 14" id="KW-0288">FMN</keyword>
<dbReference type="InterPro" id="IPR014729">
    <property type="entry name" value="Rossmann-like_a/b/a_fold"/>
</dbReference>
<keyword evidence="5 14" id="KW-0808">Transferase</keyword>
<comment type="catalytic activity">
    <reaction evidence="13 14">
        <text>FMN + ATP + H(+) = FAD + diphosphate</text>
        <dbReference type="Rhea" id="RHEA:17237"/>
        <dbReference type="ChEBI" id="CHEBI:15378"/>
        <dbReference type="ChEBI" id="CHEBI:30616"/>
        <dbReference type="ChEBI" id="CHEBI:33019"/>
        <dbReference type="ChEBI" id="CHEBI:57692"/>
        <dbReference type="ChEBI" id="CHEBI:58210"/>
        <dbReference type="EC" id="2.7.7.2"/>
    </reaction>
</comment>
<evidence type="ECO:0000256" key="1">
    <source>
        <dbReference type="ARBA" id="ARBA00004726"/>
    </source>
</evidence>
<protein>
    <recommendedName>
        <fullName evidence="14">Riboflavin biosynthesis protein</fullName>
    </recommendedName>
    <domain>
        <recommendedName>
            <fullName evidence="14">Riboflavin kinase</fullName>
            <ecNumber evidence="14">2.7.1.26</ecNumber>
        </recommendedName>
        <alternativeName>
            <fullName evidence="14">Flavokinase</fullName>
        </alternativeName>
    </domain>
    <domain>
        <recommendedName>
            <fullName evidence="14">FMN adenylyltransferase</fullName>
            <ecNumber evidence="14">2.7.7.2</ecNumber>
        </recommendedName>
        <alternativeName>
            <fullName evidence="14">FAD pyrophosphorylase</fullName>
        </alternativeName>
        <alternativeName>
            <fullName evidence="14">FAD synthase</fullName>
        </alternativeName>
    </domain>
</protein>
<dbReference type="Pfam" id="PF06574">
    <property type="entry name" value="FAD_syn"/>
    <property type="match status" value="1"/>
</dbReference>
<dbReference type="Gene3D" id="2.40.30.30">
    <property type="entry name" value="Riboflavin kinase-like"/>
    <property type="match status" value="1"/>
</dbReference>
<evidence type="ECO:0000313" key="16">
    <source>
        <dbReference type="EMBL" id="MBG9985303.1"/>
    </source>
</evidence>
<evidence type="ECO:0000259" key="15">
    <source>
        <dbReference type="SMART" id="SM00904"/>
    </source>
</evidence>
<name>A0ABS0LMD4_9LACT</name>
<dbReference type="Proteomes" id="UP000721415">
    <property type="component" value="Unassembled WGS sequence"/>
</dbReference>
<evidence type="ECO:0000256" key="9">
    <source>
        <dbReference type="ARBA" id="ARBA00022827"/>
    </source>
</evidence>
<dbReference type="NCBIfam" id="TIGR00083">
    <property type="entry name" value="ribF"/>
    <property type="match status" value="1"/>
</dbReference>
<dbReference type="InterPro" id="IPR023465">
    <property type="entry name" value="Riboflavin_kinase_dom_sf"/>
</dbReference>
<dbReference type="SUPFAM" id="SSF82114">
    <property type="entry name" value="Riboflavin kinase-like"/>
    <property type="match status" value="1"/>
</dbReference>
<proteinExistence type="inferred from homology"/>
<accession>A0ABS0LMD4</accession>
<organism evidence="16 17">
    <name type="scientific">Facklamia lactis</name>
    <dbReference type="NCBI Taxonomy" id="2749967"/>
    <lineage>
        <taxon>Bacteria</taxon>
        <taxon>Bacillati</taxon>
        <taxon>Bacillota</taxon>
        <taxon>Bacilli</taxon>
        <taxon>Lactobacillales</taxon>
        <taxon>Aerococcaceae</taxon>
        <taxon>Facklamia</taxon>
    </lineage>
</organism>
<dbReference type="SMART" id="SM00904">
    <property type="entry name" value="Flavokinase"/>
    <property type="match status" value="1"/>
</dbReference>
<evidence type="ECO:0000256" key="11">
    <source>
        <dbReference type="ARBA" id="ARBA00023268"/>
    </source>
</evidence>
<dbReference type="GO" id="GO:0008531">
    <property type="term" value="F:riboflavin kinase activity"/>
    <property type="evidence" value="ECO:0007669"/>
    <property type="project" value="UniProtKB-EC"/>
</dbReference>
<keyword evidence="6 14" id="KW-0548">Nucleotidyltransferase</keyword>
<keyword evidence="7 14" id="KW-0547">Nucleotide-binding</keyword>
<dbReference type="SUPFAM" id="SSF52374">
    <property type="entry name" value="Nucleotidylyl transferase"/>
    <property type="match status" value="1"/>
</dbReference>
<gene>
    <name evidence="16" type="primary">ribF</name>
    <name evidence="16" type="ORF">HZY91_00175</name>
</gene>
<sequence>MKIINLKHPYSKEEIINKELVLALGFFDGVHRGHQEVIKTAVELANERGFFSAVLTFNHTPRLVYEKIHPQRYTYLSIYKRKMELLKNLGIDYVYISEFTYAFGHQSPQEFVDNYIVGLGAKVVVAGFDYTYGPKDMANMDTLVNHAKDRFEIIKIPKQVVNNDKIASTSIRQYLHLGQLEKANKELGYIYQTHGIVINGLKRGSTKLGYPTANIASDWEQTLPGIGVYVVEFWVQGNWYYGMASIGYNITFDDVEDLSVEVYILDFDKMIYGESVKIKWHHYLRGEEKFPSIEKLISQLDQDLIDTRNYFKEKIN</sequence>
<comment type="caution">
    <text evidence="16">The sequence shown here is derived from an EMBL/GenBank/DDBJ whole genome shotgun (WGS) entry which is preliminary data.</text>
</comment>
<keyword evidence="10 14" id="KW-0067">ATP-binding</keyword>
<evidence type="ECO:0000256" key="12">
    <source>
        <dbReference type="ARBA" id="ARBA00047880"/>
    </source>
</evidence>
<evidence type="ECO:0000256" key="4">
    <source>
        <dbReference type="ARBA" id="ARBA00022643"/>
    </source>
</evidence>
<dbReference type="InterPro" id="IPR015865">
    <property type="entry name" value="Riboflavin_kinase_bac/euk"/>
</dbReference>
<dbReference type="EMBL" id="JACBXQ010000001">
    <property type="protein sequence ID" value="MBG9985303.1"/>
    <property type="molecule type" value="Genomic_DNA"/>
</dbReference>
<feature type="domain" description="Riboflavin kinase" evidence="15">
    <location>
        <begin position="186"/>
        <end position="312"/>
    </location>
</feature>
<comment type="pathway">
    <text evidence="2 14">Cofactor biosynthesis; FMN biosynthesis; FMN from riboflavin (ATP route): step 1/1.</text>
</comment>
<dbReference type="Gene3D" id="3.40.50.620">
    <property type="entry name" value="HUPs"/>
    <property type="match status" value="1"/>
</dbReference>
<comment type="pathway">
    <text evidence="1 14">Cofactor biosynthesis; FAD biosynthesis; FAD from FMN: step 1/1.</text>
</comment>
<evidence type="ECO:0000256" key="3">
    <source>
        <dbReference type="ARBA" id="ARBA00022630"/>
    </source>
</evidence>
<keyword evidence="3 14" id="KW-0285">Flavoprotein</keyword>
<keyword evidence="17" id="KW-1185">Reference proteome</keyword>
<comment type="similarity">
    <text evidence="14">Belongs to the ribF family.</text>
</comment>
<comment type="catalytic activity">
    <reaction evidence="12 14">
        <text>riboflavin + ATP = FMN + ADP + H(+)</text>
        <dbReference type="Rhea" id="RHEA:14357"/>
        <dbReference type="ChEBI" id="CHEBI:15378"/>
        <dbReference type="ChEBI" id="CHEBI:30616"/>
        <dbReference type="ChEBI" id="CHEBI:57986"/>
        <dbReference type="ChEBI" id="CHEBI:58210"/>
        <dbReference type="ChEBI" id="CHEBI:456216"/>
        <dbReference type="EC" id="2.7.1.26"/>
    </reaction>
</comment>
<dbReference type="InterPro" id="IPR002606">
    <property type="entry name" value="Riboflavin_kinase_bac"/>
</dbReference>
<evidence type="ECO:0000256" key="2">
    <source>
        <dbReference type="ARBA" id="ARBA00005201"/>
    </source>
</evidence>
<keyword evidence="8 14" id="KW-0418">Kinase</keyword>
<keyword evidence="9 14" id="KW-0274">FAD</keyword>
<evidence type="ECO:0000256" key="7">
    <source>
        <dbReference type="ARBA" id="ARBA00022741"/>
    </source>
</evidence>
<dbReference type="Pfam" id="PF01687">
    <property type="entry name" value="Flavokinase"/>
    <property type="match status" value="1"/>
</dbReference>
<dbReference type="InterPro" id="IPR015864">
    <property type="entry name" value="FAD_synthase"/>
</dbReference>
<dbReference type="RefSeq" id="WP_197113262.1">
    <property type="nucleotide sequence ID" value="NZ_JACBXQ010000001.1"/>
</dbReference>
<dbReference type="EC" id="2.7.7.2" evidence="14"/>
<evidence type="ECO:0000313" key="17">
    <source>
        <dbReference type="Proteomes" id="UP000721415"/>
    </source>
</evidence>
<evidence type="ECO:0000256" key="6">
    <source>
        <dbReference type="ARBA" id="ARBA00022695"/>
    </source>
</evidence>
<dbReference type="PANTHER" id="PTHR22749:SF6">
    <property type="entry name" value="RIBOFLAVIN KINASE"/>
    <property type="match status" value="1"/>
</dbReference>
<evidence type="ECO:0000256" key="13">
    <source>
        <dbReference type="ARBA" id="ARBA00049494"/>
    </source>
</evidence>
<keyword evidence="11" id="KW-0511">Multifunctional enzyme</keyword>
<evidence type="ECO:0000256" key="5">
    <source>
        <dbReference type="ARBA" id="ARBA00022679"/>
    </source>
</evidence>
<dbReference type="PANTHER" id="PTHR22749">
    <property type="entry name" value="RIBOFLAVIN KINASE/FMN ADENYLYLTRANSFERASE"/>
    <property type="match status" value="1"/>
</dbReference>
<dbReference type="InterPro" id="IPR023468">
    <property type="entry name" value="Riboflavin_kinase"/>
</dbReference>
<evidence type="ECO:0000256" key="10">
    <source>
        <dbReference type="ARBA" id="ARBA00022840"/>
    </source>
</evidence>